<name>A0ACA9Q260_9GLOM</name>
<dbReference type="EMBL" id="CAJVQC010026606">
    <property type="protein sequence ID" value="CAG8733646.1"/>
    <property type="molecule type" value="Genomic_DNA"/>
</dbReference>
<accession>A0ACA9Q260</accession>
<evidence type="ECO:0000313" key="2">
    <source>
        <dbReference type="Proteomes" id="UP000789920"/>
    </source>
</evidence>
<gene>
    <name evidence="1" type="ORF">RPERSI_LOCUS12419</name>
</gene>
<organism evidence="1 2">
    <name type="scientific">Racocetra persica</name>
    <dbReference type="NCBI Taxonomy" id="160502"/>
    <lineage>
        <taxon>Eukaryota</taxon>
        <taxon>Fungi</taxon>
        <taxon>Fungi incertae sedis</taxon>
        <taxon>Mucoromycota</taxon>
        <taxon>Glomeromycotina</taxon>
        <taxon>Glomeromycetes</taxon>
        <taxon>Diversisporales</taxon>
        <taxon>Gigasporaceae</taxon>
        <taxon>Racocetra</taxon>
    </lineage>
</organism>
<proteinExistence type="predicted"/>
<keyword evidence="2" id="KW-1185">Reference proteome</keyword>
<protein>
    <submittedName>
        <fullName evidence="1">35146_t:CDS:1</fullName>
    </submittedName>
</protein>
<dbReference type="Proteomes" id="UP000789920">
    <property type="component" value="Unassembled WGS sequence"/>
</dbReference>
<sequence>MKTLSEIIKTAEILVVAIRKAEFIKDNWISLGVVVIDIGTNTIKVVSYIIPVLGSVGPMTVAILLQNTVESAKSDIDITTSQTSKHIKVLTEELELISNKFDLYGQYKAKDICLEIASYLTL</sequence>
<evidence type="ECO:0000313" key="1">
    <source>
        <dbReference type="EMBL" id="CAG8733646.1"/>
    </source>
</evidence>
<comment type="caution">
    <text evidence="1">The sequence shown here is derived from an EMBL/GenBank/DDBJ whole genome shotgun (WGS) entry which is preliminary data.</text>
</comment>
<reference evidence="1" key="1">
    <citation type="submission" date="2021-06" db="EMBL/GenBank/DDBJ databases">
        <authorList>
            <person name="Kallberg Y."/>
            <person name="Tangrot J."/>
            <person name="Rosling A."/>
        </authorList>
    </citation>
    <scope>NUCLEOTIDE SEQUENCE</scope>
    <source>
        <strain evidence="1">MA461A</strain>
    </source>
</reference>